<evidence type="ECO:0000256" key="1">
    <source>
        <dbReference type="SAM" id="MobiDB-lite"/>
    </source>
</evidence>
<gene>
    <name evidence="2" type="ORF">OBBRIDRAFT_827966</name>
</gene>
<organism evidence="2 3">
    <name type="scientific">Obba rivulosa</name>
    <dbReference type="NCBI Taxonomy" id="1052685"/>
    <lineage>
        <taxon>Eukaryota</taxon>
        <taxon>Fungi</taxon>
        <taxon>Dikarya</taxon>
        <taxon>Basidiomycota</taxon>
        <taxon>Agaricomycotina</taxon>
        <taxon>Agaricomycetes</taxon>
        <taxon>Polyporales</taxon>
        <taxon>Gelatoporiaceae</taxon>
        <taxon>Obba</taxon>
    </lineage>
</organism>
<feature type="compositionally biased region" description="Polar residues" evidence="1">
    <location>
        <begin position="63"/>
        <end position="78"/>
    </location>
</feature>
<feature type="compositionally biased region" description="Basic and acidic residues" evidence="1">
    <location>
        <begin position="317"/>
        <end position="334"/>
    </location>
</feature>
<dbReference type="EMBL" id="KV722502">
    <property type="protein sequence ID" value="OCH87033.1"/>
    <property type="molecule type" value="Genomic_DNA"/>
</dbReference>
<protein>
    <submittedName>
        <fullName evidence="2">Uncharacterized protein</fullName>
    </submittedName>
</protein>
<proteinExistence type="predicted"/>
<evidence type="ECO:0000313" key="3">
    <source>
        <dbReference type="Proteomes" id="UP000250043"/>
    </source>
</evidence>
<accession>A0A8E2ALV2</accession>
<name>A0A8E2ALV2_9APHY</name>
<evidence type="ECO:0000313" key="2">
    <source>
        <dbReference type="EMBL" id="OCH87033.1"/>
    </source>
</evidence>
<feature type="compositionally biased region" description="Polar residues" evidence="1">
    <location>
        <begin position="247"/>
        <end position="258"/>
    </location>
</feature>
<keyword evidence="3" id="KW-1185">Reference proteome</keyword>
<feature type="compositionally biased region" description="Basic and acidic residues" evidence="1">
    <location>
        <begin position="192"/>
        <end position="212"/>
    </location>
</feature>
<dbReference type="AlphaFoldDB" id="A0A8E2ALV2"/>
<feature type="region of interest" description="Disordered" evidence="1">
    <location>
        <begin position="164"/>
        <end position="272"/>
    </location>
</feature>
<sequence>MPTVTPMEGPRLTRGMKRATTTRALAPTPAQATPSSNPASASPPQPTLDSQTAPQSPVHMSAPSPQHSPVASDPSQTPDGDAVASGSTSVAPCEIDWEAVRATVPPASALVRSFLTPRVLVERAATSAPEPGDVDSALGIETAALDSAFISGLLTPRLSTGHSTIDGPEWEDADAGSGANDIGAANKRKGKAREDDVVARTEDTDTKAESPQHGEAATDPQTSALVHTLLTLRGPVGPAVTGDARTRQTGANDRTAGTVTRRKRTREDDEVVRHEDVEDVAVRLKRHAEGASVTTALPPPSAQQTMEPKGTYRLRPRREIRAPKRLAEEQEGSMRKKRRR</sequence>
<feature type="region of interest" description="Disordered" evidence="1">
    <location>
        <begin position="1"/>
        <end position="89"/>
    </location>
</feature>
<reference evidence="2 3" key="1">
    <citation type="submission" date="2016-07" db="EMBL/GenBank/DDBJ databases">
        <title>Draft genome of the white-rot fungus Obba rivulosa 3A-2.</title>
        <authorList>
            <consortium name="DOE Joint Genome Institute"/>
            <person name="Miettinen O."/>
            <person name="Riley R."/>
            <person name="Acob R."/>
            <person name="Barry K."/>
            <person name="Cullen D."/>
            <person name="De Vries R."/>
            <person name="Hainaut M."/>
            <person name="Hatakka A."/>
            <person name="Henrissat B."/>
            <person name="Hilden K."/>
            <person name="Kuo R."/>
            <person name="Labutti K."/>
            <person name="Lipzen A."/>
            <person name="Makela M.R."/>
            <person name="Sandor L."/>
            <person name="Spatafora J.W."/>
            <person name="Grigoriev I.V."/>
            <person name="Hibbett D.S."/>
        </authorList>
    </citation>
    <scope>NUCLEOTIDE SEQUENCE [LARGE SCALE GENOMIC DNA]</scope>
    <source>
        <strain evidence="2 3">3A-2</strain>
    </source>
</reference>
<dbReference type="Proteomes" id="UP000250043">
    <property type="component" value="Unassembled WGS sequence"/>
</dbReference>
<feature type="compositionally biased region" description="Low complexity" evidence="1">
    <location>
        <begin position="19"/>
        <end position="40"/>
    </location>
</feature>
<feature type="region of interest" description="Disordered" evidence="1">
    <location>
        <begin position="289"/>
        <end position="340"/>
    </location>
</feature>